<dbReference type="EMBL" id="CP001089">
    <property type="protein sequence ID" value="ACD95203.1"/>
    <property type="molecule type" value="Genomic_DNA"/>
</dbReference>
<keyword evidence="3" id="KW-1185">Reference proteome</keyword>
<gene>
    <name evidence="2" type="ordered locus">Glov_1484</name>
</gene>
<feature type="chain" id="PRO_5002786166" evidence="1">
    <location>
        <begin position="20"/>
        <end position="116"/>
    </location>
</feature>
<organism evidence="2 3">
    <name type="scientific">Trichlorobacter lovleyi (strain ATCC BAA-1151 / DSM 17278 / SZ)</name>
    <name type="common">Geobacter lovleyi</name>
    <dbReference type="NCBI Taxonomy" id="398767"/>
    <lineage>
        <taxon>Bacteria</taxon>
        <taxon>Pseudomonadati</taxon>
        <taxon>Thermodesulfobacteriota</taxon>
        <taxon>Desulfuromonadia</taxon>
        <taxon>Geobacterales</taxon>
        <taxon>Geobacteraceae</taxon>
        <taxon>Trichlorobacter</taxon>
    </lineage>
</organism>
<reference evidence="2 3" key="1">
    <citation type="submission" date="2008-05" db="EMBL/GenBank/DDBJ databases">
        <title>Complete sequence of chromosome of Geobacter lovleyi SZ.</title>
        <authorList>
            <consortium name="US DOE Joint Genome Institute"/>
            <person name="Lucas S."/>
            <person name="Copeland A."/>
            <person name="Lapidus A."/>
            <person name="Glavina del Rio T."/>
            <person name="Dalin E."/>
            <person name="Tice H."/>
            <person name="Bruce D."/>
            <person name="Goodwin L."/>
            <person name="Pitluck S."/>
            <person name="Chertkov O."/>
            <person name="Meincke L."/>
            <person name="Brettin T."/>
            <person name="Detter J.C."/>
            <person name="Han C."/>
            <person name="Tapia R."/>
            <person name="Kuske C.R."/>
            <person name="Schmutz J."/>
            <person name="Larimer F."/>
            <person name="Land M."/>
            <person name="Hauser L."/>
            <person name="Kyrpides N."/>
            <person name="Mikhailova N."/>
            <person name="Sung Y."/>
            <person name="Fletcher K.E."/>
            <person name="Ritalahti K.M."/>
            <person name="Loeffler F.E."/>
            <person name="Richardson P."/>
        </authorList>
    </citation>
    <scope>NUCLEOTIDE SEQUENCE [LARGE SCALE GENOMIC DNA]</scope>
    <source>
        <strain evidence="3">ATCC BAA-1151 / DSM 17278 / SZ</strain>
    </source>
</reference>
<dbReference type="RefSeq" id="WP_012469545.1">
    <property type="nucleotide sequence ID" value="NC_010814.1"/>
</dbReference>
<dbReference type="AlphaFoldDB" id="B3E8T5"/>
<dbReference type="Proteomes" id="UP000002420">
    <property type="component" value="Chromosome"/>
</dbReference>
<dbReference type="HOGENOM" id="CLU_2093339_0_0_7"/>
<proteinExistence type="predicted"/>
<dbReference type="STRING" id="398767.Glov_1484"/>
<evidence type="ECO:0000313" key="3">
    <source>
        <dbReference type="Proteomes" id="UP000002420"/>
    </source>
</evidence>
<feature type="signal peptide" evidence="1">
    <location>
        <begin position="1"/>
        <end position="19"/>
    </location>
</feature>
<dbReference type="KEGG" id="glo:Glov_1484"/>
<name>B3E8T5_TRIL1</name>
<keyword evidence="1" id="KW-0732">Signal</keyword>
<sequence length="116" mass="12434">MIRQGILALLALFLLLAPAADLLAAAADVTIYIVSDYRYLPGKAKGDPVMGQSLCGTRCNALSTNYLNIVEPGGWRLIKVAGGRVLTVPLNNPFMGGDCVCVVDEYMVKVDHLNKP</sequence>
<protein>
    <submittedName>
        <fullName evidence="2">Uncharacterized protein</fullName>
    </submittedName>
</protein>
<evidence type="ECO:0000313" key="2">
    <source>
        <dbReference type="EMBL" id="ACD95203.1"/>
    </source>
</evidence>
<evidence type="ECO:0000256" key="1">
    <source>
        <dbReference type="SAM" id="SignalP"/>
    </source>
</evidence>
<dbReference type="OrthoDB" id="5398482at2"/>
<accession>B3E8T5</accession>